<dbReference type="Pfam" id="PF14541">
    <property type="entry name" value="TAXi_C"/>
    <property type="match status" value="1"/>
</dbReference>
<dbReference type="KEGG" id="sbi:8076360"/>
<feature type="domain" description="Peptidase A1" evidence="5">
    <location>
        <begin position="169"/>
        <end position="505"/>
    </location>
</feature>
<dbReference type="Pfam" id="PF14543">
    <property type="entry name" value="TAXi_N"/>
    <property type="match status" value="1"/>
</dbReference>
<reference evidence="7" key="2">
    <citation type="journal article" date="2018" name="Plant J.">
        <title>The Sorghum bicolor reference genome: improved assembly, gene annotations, a transcriptome atlas, and signatures of genome organization.</title>
        <authorList>
            <person name="McCormick R.F."/>
            <person name="Truong S.K."/>
            <person name="Sreedasyam A."/>
            <person name="Jenkins J."/>
            <person name="Shu S."/>
            <person name="Sims D."/>
            <person name="Kennedy M."/>
            <person name="Amirebrahimi M."/>
            <person name="Weers B.D."/>
            <person name="McKinley B."/>
            <person name="Mattison A."/>
            <person name="Morishige D.T."/>
            <person name="Grimwood J."/>
            <person name="Schmutz J."/>
            <person name="Mullet J.E."/>
        </authorList>
    </citation>
    <scope>NUCLEOTIDE SEQUENCE [LARGE SCALE GENOMIC DNA]</scope>
    <source>
        <strain evidence="7">cv. BTx623</strain>
    </source>
</reference>
<evidence type="ECO:0000256" key="3">
    <source>
        <dbReference type="SAM" id="MobiDB-lite"/>
    </source>
</evidence>
<gene>
    <name evidence="6" type="ORF">SORBI_3005G227000</name>
</gene>
<dbReference type="GO" id="GO:0004190">
    <property type="term" value="F:aspartic-type endopeptidase activity"/>
    <property type="evidence" value="ECO:0007669"/>
    <property type="project" value="InterPro"/>
</dbReference>
<name>A0A1Z5RK94_SORBI</name>
<dbReference type="PROSITE" id="PS51767">
    <property type="entry name" value="PEPTIDASE_A1"/>
    <property type="match status" value="1"/>
</dbReference>
<feature type="active site" evidence="2">
    <location>
        <position position="187"/>
    </location>
</feature>
<sequence>MVCAARLLILCIATSLLADAGADDQVNYVVVETSSLKPSAVCKGHRVHPSVNNYSSSWTPLSNPHGPCSPSWEEGAAMDYSASSMVDDMLRWDQHRAGYIQRKLSGNVSHEDTEISDSTTTLESVNGGGAGDFSMGDDGTGGMAKAQQQDTHHQVVEELSSAADPAATGGSRRSRLRPGVRQLMLLDTASDVAWVQCFPCPASQCYAQTDVLYDPSKSRSSESFACSSPTCRQLGPYANGCSSSSNSAGQCQYRVRYPDGSTTSGTLVADQLSLSPTSQVPKFEFGCSHAARGSFSRSKTAGIMALGRGVQSLVSQTSTKYGQVFSYCFPPTASHKGFFVLGVPRRSSSRYAVTPMLKTPMLYQVRLEAIAVAGQRLDVPPTVFAAGAALDSRTVITRLPPTAYQALRSAFRDKMSMYRPAAANGQLDTCYDFTGVSSIMLPTISLVFDRTGAGVQLDPSGVLFGSCLAFASTAGDDRATGIIGFLQLQTIEVLYNVAGGSVGFRRGAC</sequence>
<proteinExistence type="inferred from homology"/>
<feature type="active site" evidence="2">
    <location>
        <position position="391"/>
    </location>
</feature>
<dbReference type="InterPro" id="IPR032799">
    <property type="entry name" value="TAXi_C"/>
</dbReference>
<dbReference type="FunFam" id="2.40.70.10:FF:000013">
    <property type="entry name" value="Aspartyl protease AED1"/>
    <property type="match status" value="1"/>
</dbReference>
<dbReference type="InterPro" id="IPR021109">
    <property type="entry name" value="Peptidase_aspartic_dom_sf"/>
</dbReference>
<organism evidence="6 7">
    <name type="scientific">Sorghum bicolor</name>
    <name type="common">Sorghum</name>
    <name type="synonym">Sorghum vulgare</name>
    <dbReference type="NCBI Taxonomy" id="4558"/>
    <lineage>
        <taxon>Eukaryota</taxon>
        <taxon>Viridiplantae</taxon>
        <taxon>Streptophyta</taxon>
        <taxon>Embryophyta</taxon>
        <taxon>Tracheophyta</taxon>
        <taxon>Spermatophyta</taxon>
        <taxon>Magnoliopsida</taxon>
        <taxon>Liliopsida</taxon>
        <taxon>Poales</taxon>
        <taxon>Poaceae</taxon>
        <taxon>PACMAD clade</taxon>
        <taxon>Panicoideae</taxon>
        <taxon>Andropogonodae</taxon>
        <taxon>Andropogoneae</taxon>
        <taxon>Sorghinae</taxon>
        <taxon>Sorghum</taxon>
    </lineage>
</organism>
<reference evidence="6 7" key="1">
    <citation type="journal article" date="2009" name="Nature">
        <title>The Sorghum bicolor genome and the diversification of grasses.</title>
        <authorList>
            <person name="Paterson A.H."/>
            <person name="Bowers J.E."/>
            <person name="Bruggmann R."/>
            <person name="Dubchak I."/>
            <person name="Grimwood J."/>
            <person name="Gundlach H."/>
            <person name="Haberer G."/>
            <person name="Hellsten U."/>
            <person name="Mitros T."/>
            <person name="Poliakov A."/>
            <person name="Schmutz J."/>
            <person name="Spannagl M."/>
            <person name="Tang H."/>
            <person name="Wang X."/>
            <person name="Wicker T."/>
            <person name="Bharti A.K."/>
            <person name="Chapman J."/>
            <person name="Feltus F.A."/>
            <person name="Gowik U."/>
            <person name="Grigoriev I.V."/>
            <person name="Lyons E."/>
            <person name="Maher C.A."/>
            <person name="Martis M."/>
            <person name="Narechania A."/>
            <person name="Otillar R.P."/>
            <person name="Penning B.W."/>
            <person name="Salamov A.A."/>
            <person name="Wang Y."/>
            <person name="Zhang L."/>
            <person name="Carpita N.C."/>
            <person name="Freeling M."/>
            <person name="Gingle A.R."/>
            <person name="Hash C.T."/>
            <person name="Keller B."/>
            <person name="Klein P."/>
            <person name="Kresovich S."/>
            <person name="McCann M.C."/>
            <person name="Ming R."/>
            <person name="Peterson D.G."/>
            <person name="Mehboob-ur-Rahman"/>
            <person name="Ware D."/>
            <person name="Westhoff P."/>
            <person name="Mayer K.F."/>
            <person name="Messing J."/>
            <person name="Rokhsar D.S."/>
        </authorList>
    </citation>
    <scope>NUCLEOTIDE SEQUENCE [LARGE SCALE GENOMIC DNA]</scope>
    <source>
        <strain evidence="7">cv. BTx623</strain>
    </source>
</reference>
<dbReference type="OMA" id="QHRADYI"/>
<evidence type="ECO:0000256" key="1">
    <source>
        <dbReference type="ARBA" id="ARBA00007447"/>
    </source>
</evidence>
<dbReference type="InterPro" id="IPR001461">
    <property type="entry name" value="Aspartic_peptidase_A1"/>
</dbReference>
<evidence type="ECO:0000256" key="4">
    <source>
        <dbReference type="SAM" id="SignalP"/>
    </source>
</evidence>
<evidence type="ECO:0000313" key="7">
    <source>
        <dbReference type="Proteomes" id="UP000000768"/>
    </source>
</evidence>
<keyword evidence="4" id="KW-0732">Signal</keyword>
<feature type="chain" id="PRO_5011110294" description="Peptidase A1 domain-containing protein" evidence="4">
    <location>
        <begin position="23"/>
        <end position="509"/>
    </location>
</feature>
<dbReference type="InterPro" id="IPR032861">
    <property type="entry name" value="TAXi_N"/>
</dbReference>
<protein>
    <recommendedName>
        <fullName evidence="5">Peptidase A1 domain-containing protein</fullName>
    </recommendedName>
</protein>
<dbReference type="PANTHER" id="PTHR13683:SF330">
    <property type="entry name" value="OS06G0118700 PROTEIN"/>
    <property type="match status" value="1"/>
</dbReference>
<accession>A0A1Z5RK94</accession>
<dbReference type="Proteomes" id="UP000000768">
    <property type="component" value="Chromosome 5"/>
</dbReference>
<dbReference type="Gene3D" id="2.40.70.10">
    <property type="entry name" value="Acid Proteases"/>
    <property type="match status" value="2"/>
</dbReference>
<dbReference type="eggNOG" id="KOG1339">
    <property type="taxonomic scope" value="Eukaryota"/>
</dbReference>
<evidence type="ECO:0000256" key="2">
    <source>
        <dbReference type="PIRSR" id="PIRSR601461-1"/>
    </source>
</evidence>
<dbReference type="SUPFAM" id="SSF50630">
    <property type="entry name" value="Acid proteases"/>
    <property type="match status" value="1"/>
</dbReference>
<dbReference type="OrthoDB" id="606366at2759"/>
<dbReference type="InterPro" id="IPR033121">
    <property type="entry name" value="PEPTIDASE_A1"/>
</dbReference>
<keyword evidence="7" id="KW-1185">Reference proteome</keyword>
<dbReference type="InParanoid" id="A0A1Z5RK94"/>
<comment type="similarity">
    <text evidence="1">Belongs to the peptidase A1 family.</text>
</comment>
<dbReference type="AlphaFoldDB" id="A0A1Z5RK94"/>
<feature type="region of interest" description="Disordered" evidence="3">
    <location>
        <begin position="107"/>
        <end position="152"/>
    </location>
</feature>
<dbReference type="EMBL" id="CM000764">
    <property type="protein sequence ID" value="OQU84087.1"/>
    <property type="molecule type" value="Genomic_DNA"/>
</dbReference>
<feature type="signal peptide" evidence="4">
    <location>
        <begin position="1"/>
        <end position="22"/>
    </location>
</feature>
<dbReference type="Gramene" id="OQU84087">
    <property type="protein sequence ID" value="OQU84087"/>
    <property type="gene ID" value="SORBI_3005G227000"/>
</dbReference>
<evidence type="ECO:0000259" key="5">
    <source>
        <dbReference type="PROSITE" id="PS51767"/>
    </source>
</evidence>
<dbReference type="PANTHER" id="PTHR13683">
    <property type="entry name" value="ASPARTYL PROTEASES"/>
    <property type="match status" value="1"/>
</dbReference>
<dbReference type="GO" id="GO:0006508">
    <property type="term" value="P:proteolysis"/>
    <property type="evidence" value="ECO:0007669"/>
    <property type="project" value="InterPro"/>
</dbReference>
<evidence type="ECO:0000313" key="6">
    <source>
        <dbReference type="EMBL" id="OQU84087.1"/>
    </source>
</evidence>